<protein>
    <submittedName>
        <fullName evidence="2">Uncharacterized protein</fullName>
    </submittedName>
</protein>
<feature type="transmembrane region" description="Helical" evidence="1">
    <location>
        <begin position="136"/>
        <end position="156"/>
    </location>
</feature>
<evidence type="ECO:0000313" key="3">
    <source>
        <dbReference type="Proteomes" id="UP000006038"/>
    </source>
</evidence>
<organism evidence="2">
    <name type="scientific">Oryza brachyantha</name>
    <name type="common">malo sina</name>
    <dbReference type="NCBI Taxonomy" id="4533"/>
    <lineage>
        <taxon>Eukaryota</taxon>
        <taxon>Viridiplantae</taxon>
        <taxon>Streptophyta</taxon>
        <taxon>Embryophyta</taxon>
        <taxon>Tracheophyta</taxon>
        <taxon>Spermatophyta</taxon>
        <taxon>Magnoliopsida</taxon>
        <taxon>Liliopsida</taxon>
        <taxon>Poales</taxon>
        <taxon>Poaceae</taxon>
        <taxon>BOP clade</taxon>
        <taxon>Oryzoideae</taxon>
        <taxon>Oryzeae</taxon>
        <taxon>Oryzinae</taxon>
        <taxon>Oryza</taxon>
    </lineage>
</organism>
<feature type="transmembrane region" description="Helical" evidence="1">
    <location>
        <begin position="107"/>
        <end position="129"/>
    </location>
</feature>
<keyword evidence="3" id="KW-1185">Reference proteome</keyword>
<dbReference type="AlphaFoldDB" id="J3L4L7"/>
<dbReference type="EnsemblPlants" id="OB01G41730.1">
    <property type="protein sequence ID" value="OB01G41730.1"/>
    <property type="gene ID" value="OB01G41730"/>
</dbReference>
<evidence type="ECO:0000256" key="1">
    <source>
        <dbReference type="SAM" id="Phobius"/>
    </source>
</evidence>
<accession>J3L4L7</accession>
<feature type="transmembrane region" description="Helical" evidence="1">
    <location>
        <begin position="43"/>
        <end position="59"/>
    </location>
</feature>
<name>J3L4L7_ORYBR</name>
<dbReference type="Gramene" id="OB01G41730.1">
    <property type="protein sequence ID" value="OB01G41730.1"/>
    <property type="gene ID" value="OB01G41730"/>
</dbReference>
<keyword evidence="1" id="KW-1133">Transmembrane helix</keyword>
<reference evidence="2" key="2">
    <citation type="submission" date="2013-04" db="UniProtKB">
        <authorList>
            <consortium name="EnsemblPlants"/>
        </authorList>
    </citation>
    <scope>IDENTIFICATION</scope>
</reference>
<keyword evidence="1" id="KW-0812">Transmembrane</keyword>
<reference evidence="2" key="1">
    <citation type="journal article" date="2013" name="Nat. Commun.">
        <title>Whole-genome sequencing of Oryza brachyantha reveals mechanisms underlying Oryza genome evolution.</title>
        <authorList>
            <person name="Chen J."/>
            <person name="Huang Q."/>
            <person name="Gao D."/>
            <person name="Wang J."/>
            <person name="Lang Y."/>
            <person name="Liu T."/>
            <person name="Li B."/>
            <person name="Bai Z."/>
            <person name="Luis Goicoechea J."/>
            <person name="Liang C."/>
            <person name="Chen C."/>
            <person name="Zhang W."/>
            <person name="Sun S."/>
            <person name="Liao Y."/>
            <person name="Zhang X."/>
            <person name="Yang L."/>
            <person name="Song C."/>
            <person name="Wang M."/>
            <person name="Shi J."/>
            <person name="Liu G."/>
            <person name="Liu J."/>
            <person name="Zhou H."/>
            <person name="Zhou W."/>
            <person name="Yu Q."/>
            <person name="An N."/>
            <person name="Chen Y."/>
            <person name="Cai Q."/>
            <person name="Wang B."/>
            <person name="Liu B."/>
            <person name="Min J."/>
            <person name="Huang Y."/>
            <person name="Wu H."/>
            <person name="Li Z."/>
            <person name="Zhang Y."/>
            <person name="Yin Y."/>
            <person name="Song W."/>
            <person name="Jiang J."/>
            <person name="Jackson S.A."/>
            <person name="Wing R.A."/>
            <person name="Wang J."/>
            <person name="Chen M."/>
        </authorList>
    </citation>
    <scope>NUCLEOTIDE SEQUENCE [LARGE SCALE GENOMIC DNA]</scope>
    <source>
        <strain evidence="2">cv. IRGC 101232</strain>
    </source>
</reference>
<keyword evidence="1" id="KW-0472">Membrane</keyword>
<sequence>MAELFGAKLVGTSCTRHIHFIHGGSGSQAISPTLLPYEPSDDMLSPTVTVILMTLFTWYQIYQEAKENKHKKLPEHYPQVCFKILLSNTYLLVACMLVSIVRKGTDLAAWSFFCALELFLLSLSGALWVCLYPYGFLAAEITFPVSSIISIFLLSLNDKPKLFSRARSKLLRSKLFKSARRVGLFRYNNARCQHVVYSGNPDESLMKGNEFFVVGEQPYAETFGDNAELTIAKRVFHG</sequence>
<dbReference type="Proteomes" id="UP000006038">
    <property type="component" value="Chromosome 1"/>
</dbReference>
<dbReference type="HOGENOM" id="CLU_1167417_0_0_1"/>
<evidence type="ECO:0000313" key="2">
    <source>
        <dbReference type="EnsemblPlants" id="OB01G41730.1"/>
    </source>
</evidence>
<proteinExistence type="predicted"/>